<reference evidence="8 9" key="1">
    <citation type="submission" date="2023-04" db="EMBL/GenBank/DDBJ databases">
        <title>Genome of Basidiobolus ranarum AG-B5.</title>
        <authorList>
            <person name="Stajich J.E."/>
            <person name="Carter-House D."/>
            <person name="Gryganskyi A."/>
        </authorList>
    </citation>
    <scope>NUCLEOTIDE SEQUENCE [LARGE SCALE GENOMIC DNA]</scope>
    <source>
        <strain evidence="8 9">AG-B5</strain>
    </source>
</reference>
<feature type="transmembrane region" description="Helical" evidence="6">
    <location>
        <begin position="27"/>
        <end position="45"/>
    </location>
</feature>
<protein>
    <recommendedName>
        <fullName evidence="7">TLC domain-containing protein</fullName>
    </recommendedName>
</protein>
<accession>A0ABR2WP02</accession>
<evidence type="ECO:0000256" key="3">
    <source>
        <dbReference type="ARBA" id="ARBA00022989"/>
    </source>
</evidence>
<feature type="transmembrane region" description="Helical" evidence="6">
    <location>
        <begin position="192"/>
        <end position="216"/>
    </location>
</feature>
<proteinExistence type="predicted"/>
<feature type="transmembrane region" description="Helical" evidence="6">
    <location>
        <begin position="66"/>
        <end position="83"/>
    </location>
</feature>
<feature type="transmembrane region" description="Helical" evidence="6">
    <location>
        <begin position="133"/>
        <end position="153"/>
    </location>
</feature>
<gene>
    <name evidence="8" type="ORF">K7432_010246</name>
</gene>
<name>A0ABR2WP02_9FUNG</name>
<dbReference type="InterPro" id="IPR050846">
    <property type="entry name" value="TLCD"/>
</dbReference>
<comment type="subcellular location">
    <subcellularLocation>
        <location evidence="1">Membrane</location>
        <topology evidence="1">Multi-pass membrane protein</topology>
    </subcellularLocation>
</comment>
<dbReference type="PANTHER" id="PTHR13439">
    <property type="entry name" value="CT120 PROTEIN"/>
    <property type="match status" value="1"/>
</dbReference>
<feature type="domain" description="TLC" evidence="7">
    <location>
        <begin position="57"/>
        <end position="262"/>
    </location>
</feature>
<keyword evidence="4 5" id="KW-0472">Membrane</keyword>
<evidence type="ECO:0000256" key="5">
    <source>
        <dbReference type="PROSITE-ProRule" id="PRU00205"/>
    </source>
</evidence>
<keyword evidence="9" id="KW-1185">Reference proteome</keyword>
<dbReference type="Pfam" id="PF03798">
    <property type="entry name" value="TRAM_LAG1_CLN8"/>
    <property type="match status" value="1"/>
</dbReference>
<dbReference type="EMBL" id="JASJQH010000691">
    <property type="protein sequence ID" value="KAK9763252.1"/>
    <property type="molecule type" value="Genomic_DNA"/>
</dbReference>
<evidence type="ECO:0000256" key="2">
    <source>
        <dbReference type="ARBA" id="ARBA00022692"/>
    </source>
</evidence>
<evidence type="ECO:0000259" key="7">
    <source>
        <dbReference type="PROSITE" id="PS50922"/>
    </source>
</evidence>
<dbReference type="PROSITE" id="PS50922">
    <property type="entry name" value="TLC"/>
    <property type="match status" value="1"/>
</dbReference>
<dbReference type="PANTHER" id="PTHR13439:SF66">
    <property type="entry name" value="BCDNA.GH12326"/>
    <property type="match status" value="1"/>
</dbReference>
<evidence type="ECO:0000313" key="9">
    <source>
        <dbReference type="Proteomes" id="UP001479436"/>
    </source>
</evidence>
<feature type="transmembrane region" description="Helical" evidence="6">
    <location>
        <begin position="159"/>
        <end position="180"/>
    </location>
</feature>
<keyword evidence="3 6" id="KW-1133">Transmembrane helix</keyword>
<dbReference type="InterPro" id="IPR006634">
    <property type="entry name" value="TLC-dom"/>
</dbReference>
<dbReference type="Proteomes" id="UP001479436">
    <property type="component" value="Unassembled WGS sequence"/>
</dbReference>
<organism evidence="8 9">
    <name type="scientific">Basidiobolus ranarum</name>
    <dbReference type="NCBI Taxonomy" id="34480"/>
    <lineage>
        <taxon>Eukaryota</taxon>
        <taxon>Fungi</taxon>
        <taxon>Fungi incertae sedis</taxon>
        <taxon>Zoopagomycota</taxon>
        <taxon>Entomophthoromycotina</taxon>
        <taxon>Basidiobolomycetes</taxon>
        <taxon>Basidiobolales</taxon>
        <taxon>Basidiobolaceae</taxon>
        <taxon>Basidiobolus</taxon>
    </lineage>
</organism>
<dbReference type="SMART" id="SM00724">
    <property type="entry name" value="TLC"/>
    <property type="match status" value="1"/>
</dbReference>
<evidence type="ECO:0000313" key="8">
    <source>
        <dbReference type="EMBL" id="KAK9763252.1"/>
    </source>
</evidence>
<evidence type="ECO:0000256" key="1">
    <source>
        <dbReference type="ARBA" id="ARBA00004141"/>
    </source>
</evidence>
<comment type="caution">
    <text evidence="8">The sequence shown here is derived from an EMBL/GenBank/DDBJ whole genome shotgun (WGS) entry which is preliminary data.</text>
</comment>
<evidence type="ECO:0000256" key="6">
    <source>
        <dbReference type="SAM" id="Phobius"/>
    </source>
</evidence>
<sequence>MSIMIEVPMVDAASTSFPQRRAFPKSVFLACYGYPILFILLHFVFRYNKFYQSLRPLHRFQFRNKLVATLHAAVATFCAMRIAFFSDWSQLHLIYNDHPETKFVTGLELGYLFQDTISELYKAARFGIYDKVTLIHHLAFSTGIVYYLVIYGGPAKGDYFIALILLMNASTPLLHLRWVFEKMEVVGLKLWSVNIGLIGLFFTCRLYLVYFMYWIYAYRHHEPWYMTMFRIPWFCTVFSSALIILNGGWLYALCKRIFASKTSSCETPVIVLKPKDS</sequence>
<keyword evidence="2 5" id="KW-0812">Transmembrane</keyword>
<evidence type="ECO:0000256" key="4">
    <source>
        <dbReference type="ARBA" id="ARBA00023136"/>
    </source>
</evidence>
<feature type="transmembrane region" description="Helical" evidence="6">
    <location>
        <begin position="231"/>
        <end position="254"/>
    </location>
</feature>